<dbReference type="eggNOG" id="COG2205">
    <property type="taxonomic scope" value="Bacteria"/>
</dbReference>
<dbReference type="InterPro" id="IPR011495">
    <property type="entry name" value="Sig_transdc_His_kin_sub2_dim/P"/>
</dbReference>
<dbReference type="OrthoDB" id="9816309at2"/>
<feature type="region of interest" description="Disordered" evidence="1">
    <location>
        <begin position="374"/>
        <end position="394"/>
    </location>
</feature>
<dbReference type="eggNOG" id="COG3920">
    <property type="taxonomic scope" value="Bacteria"/>
</dbReference>
<dbReference type="InterPro" id="IPR036890">
    <property type="entry name" value="HATPase_C_sf"/>
</dbReference>
<evidence type="ECO:0000256" key="1">
    <source>
        <dbReference type="SAM" id="MobiDB-lite"/>
    </source>
</evidence>
<reference evidence="3 4" key="1">
    <citation type="journal article" date="2010" name="J. Bacteriol.">
        <title>Genome sequences of Pelagibaca bermudensis HTCC2601T and Maritimibacter alkaliphilus HTCC2654T, the type strains of two marine Roseobacter genera.</title>
        <authorList>
            <person name="Thrash J.C."/>
            <person name="Cho J.C."/>
            <person name="Ferriera S."/>
            <person name="Johnson J."/>
            <person name="Vergin K.L."/>
            <person name="Giovannoni S.J."/>
        </authorList>
    </citation>
    <scope>NUCLEOTIDE SEQUENCE [LARGE SCALE GENOMIC DNA]</scope>
    <source>
        <strain evidence="4">DSM 26914 / JCM 13377 / KCTC 12554 / HTCC2601</strain>
    </source>
</reference>
<dbReference type="STRING" id="314265.R2601_25921"/>
<dbReference type="SMART" id="SM00065">
    <property type="entry name" value="GAF"/>
    <property type="match status" value="1"/>
</dbReference>
<accession>Q0FTL1</accession>
<dbReference type="Gene3D" id="3.30.450.40">
    <property type="match status" value="1"/>
</dbReference>
<gene>
    <name evidence="3" type="ORF">R2601_25921</name>
</gene>
<dbReference type="SUPFAM" id="SSF55874">
    <property type="entry name" value="ATPase domain of HSP90 chaperone/DNA topoisomerase II/histidine kinase"/>
    <property type="match status" value="1"/>
</dbReference>
<keyword evidence="3" id="KW-0418">Kinase</keyword>
<evidence type="ECO:0000313" key="4">
    <source>
        <dbReference type="Proteomes" id="UP000006230"/>
    </source>
</evidence>
<organism evidence="3 4">
    <name type="scientific">Salipiger bermudensis (strain DSM 26914 / JCM 13377 / KCTC 12554 / HTCC2601)</name>
    <name type="common">Pelagibaca bermudensis</name>
    <dbReference type="NCBI Taxonomy" id="314265"/>
    <lineage>
        <taxon>Bacteria</taxon>
        <taxon>Pseudomonadati</taxon>
        <taxon>Pseudomonadota</taxon>
        <taxon>Alphaproteobacteria</taxon>
        <taxon>Rhodobacterales</taxon>
        <taxon>Roseobacteraceae</taxon>
        <taxon>Salipiger</taxon>
    </lineage>
</organism>
<dbReference type="GO" id="GO:0016301">
    <property type="term" value="F:kinase activity"/>
    <property type="evidence" value="ECO:0007669"/>
    <property type="project" value="UniProtKB-KW"/>
</dbReference>
<proteinExistence type="predicted"/>
<sequence length="394" mass="43460">MVLAPKHEDEDERLAELESYGVLDSARDPAFDEVVDLLATMLDMPVALISLVDEDRQWFRARHGFEPSETPLEQSICAHAILGDDILEIEDTLDDARTADNPLCCGVLAEMRYYAGAPLITRSGHSIGSLCVLDTKPRKLTPAQRQLLMVMSRQVIRQLDLQRALKNKEMLREEIDHRVKNSLQTVASTVRLYRSRITNAEAQDALDAIGRRVDAIAQLHAELNLTSKMHHVRLDSYLERVAQLLQRNALTGTRVEIEGATRIEVDSRVAAALGVIANEFAANAAKYAEPESGDEVVIRFRLERTGPNRMQLICSDNGRMRSAEPVVDSLSSTSLGARLMEAAATQIGGTLSEGRVEGGFELCADLPIDMHRSESDRVGRVSQTPARGAARAAE</sequence>
<dbReference type="Gene3D" id="3.30.565.10">
    <property type="entry name" value="Histidine kinase-like ATPase, C-terminal domain"/>
    <property type="match status" value="1"/>
</dbReference>
<dbReference type="InterPro" id="IPR029016">
    <property type="entry name" value="GAF-like_dom_sf"/>
</dbReference>
<dbReference type="GeneID" id="92502686"/>
<comment type="caution">
    <text evidence="3">The sequence shown here is derived from an EMBL/GenBank/DDBJ whole genome shotgun (WGS) entry which is preliminary data.</text>
</comment>
<dbReference type="EMBL" id="AATQ01000006">
    <property type="protein sequence ID" value="EAU47441.1"/>
    <property type="molecule type" value="Genomic_DNA"/>
</dbReference>
<dbReference type="SUPFAM" id="SSF55781">
    <property type="entry name" value="GAF domain-like"/>
    <property type="match status" value="1"/>
</dbReference>
<keyword evidence="3" id="KW-0808">Transferase</keyword>
<evidence type="ECO:0000313" key="3">
    <source>
        <dbReference type="EMBL" id="EAU47441.1"/>
    </source>
</evidence>
<dbReference type="Pfam" id="PF01590">
    <property type="entry name" value="GAF"/>
    <property type="match status" value="1"/>
</dbReference>
<keyword evidence="4" id="KW-1185">Reference proteome</keyword>
<dbReference type="HOGENOM" id="CLU_000445_114_44_5"/>
<protein>
    <submittedName>
        <fullName evidence="3">Putative signal transduction histidine kinase with GAF domain</fullName>
    </submittedName>
</protein>
<dbReference type="Proteomes" id="UP000006230">
    <property type="component" value="Unassembled WGS sequence"/>
</dbReference>
<dbReference type="AlphaFoldDB" id="Q0FTL1"/>
<dbReference type="PANTHER" id="PTHR43102:SF2">
    <property type="entry name" value="GAF DOMAIN-CONTAINING PROTEIN"/>
    <property type="match status" value="1"/>
</dbReference>
<dbReference type="RefSeq" id="WP_007800857.1">
    <property type="nucleotide sequence ID" value="NZ_DS022276.1"/>
</dbReference>
<dbReference type="PANTHER" id="PTHR43102">
    <property type="entry name" value="SLR1143 PROTEIN"/>
    <property type="match status" value="1"/>
</dbReference>
<evidence type="ECO:0000259" key="2">
    <source>
        <dbReference type="SMART" id="SM00065"/>
    </source>
</evidence>
<name>Q0FTL1_SALBH</name>
<feature type="domain" description="GAF" evidence="2">
    <location>
        <begin position="26"/>
        <end position="169"/>
    </location>
</feature>
<dbReference type="Pfam" id="PF07568">
    <property type="entry name" value="HisKA_2"/>
    <property type="match status" value="1"/>
</dbReference>
<dbReference type="InterPro" id="IPR003018">
    <property type="entry name" value="GAF"/>
</dbReference>